<dbReference type="Gramene" id="Mp2g10060.1">
    <property type="protein sequence ID" value="Mp2g10060.1.cds1"/>
    <property type="gene ID" value="Mp2g10060"/>
</dbReference>
<accession>A0A2R6W8G1</accession>
<gene>
    <name evidence="1" type="ORF">MARPO_0129s0031</name>
</gene>
<name>A0A2R6W8G1_MARPO</name>
<reference evidence="2" key="1">
    <citation type="journal article" date="2017" name="Cell">
        <title>Insights into land plant evolution garnered from the Marchantia polymorpha genome.</title>
        <authorList>
            <person name="Bowman J.L."/>
            <person name="Kohchi T."/>
            <person name="Yamato K.T."/>
            <person name="Jenkins J."/>
            <person name="Shu S."/>
            <person name="Ishizaki K."/>
            <person name="Yamaoka S."/>
            <person name="Nishihama R."/>
            <person name="Nakamura Y."/>
            <person name="Berger F."/>
            <person name="Adam C."/>
            <person name="Aki S.S."/>
            <person name="Althoff F."/>
            <person name="Araki T."/>
            <person name="Arteaga-Vazquez M.A."/>
            <person name="Balasubrmanian S."/>
            <person name="Barry K."/>
            <person name="Bauer D."/>
            <person name="Boehm C.R."/>
            <person name="Briginshaw L."/>
            <person name="Caballero-Perez J."/>
            <person name="Catarino B."/>
            <person name="Chen F."/>
            <person name="Chiyoda S."/>
            <person name="Chovatia M."/>
            <person name="Davies K.M."/>
            <person name="Delmans M."/>
            <person name="Demura T."/>
            <person name="Dierschke T."/>
            <person name="Dolan L."/>
            <person name="Dorantes-Acosta A.E."/>
            <person name="Eklund D.M."/>
            <person name="Florent S.N."/>
            <person name="Flores-Sandoval E."/>
            <person name="Fujiyama A."/>
            <person name="Fukuzawa H."/>
            <person name="Galik B."/>
            <person name="Grimanelli D."/>
            <person name="Grimwood J."/>
            <person name="Grossniklaus U."/>
            <person name="Hamada T."/>
            <person name="Haseloff J."/>
            <person name="Hetherington A.J."/>
            <person name="Higo A."/>
            <person name="Hirakawa Y."/>
            <person name="Hundley H.N."/>
            <person name="Ikeda Y."/>
            <person name="Inoue K."/>
            <person name="Inoue S.I."/>
            <person name="Ishida S."/>
            <person name="Jia Q."/>
            <person name="Kakita M."/>
            <person name="Kanazawa T."/>
            <person name="Kawai Y."/>
            <person name="Kawashima T."/>
            <person name="Kennedy M."/>
            <person name="Kinose K."/>
            <person name="Kinoshita T."/>
            <person name="Kohara Y."/>
            <person name="Koide E."/>
            <person name="Komatsu K."/>
            <person name="Kopischke S."/>
            <person name="Kubo M."/>
            <person name="Kyozuka J."/>
            <person name="Lagercrantz U."/>
            <person name="Lin S.S."/>
            <person name="Lindquist E."/>
            <person name="Lipzen A.M."/>
            <person name="Lu C.W."/>
            <person name="De Luna E."/>
            <person name="Martienssen R.A."/>
            <person name="Minamino N."/>
            <person name="Mizutani M."/>
            <person name="Mizutani M."/>
            <person name="Mochizuki N."/>
            <person name="Monte I."/>
            <person name="Mosher R."/>
            <person name="Nagasaki H."/>
            <person name="Nakagami H."/>
            <person name="Naramoto S."/>
            <person name="Nishitani K."/>
            <person name="Ohtani M."/>
            <person name="Okamoto T."/>
            <person name="Okumura M."/>
            <person name="Phillips J."/>
            <person name="Pollak B."/>
            <person name="Reinders A."/>
            <person name="Rovekamp M."/>
            <person name="Sano R."/>
            <person name="Sawa S."/>
            <person name="Schmid M.W."/>
            <person name="Shirakawa M."/>
            <person name="Solano R."/>
            <person name="Spunde A."/>
            <person name="Suetsugu N."/>
            <person name="Sugano S."/>
            <person name="Sugiyama A."/>
            <person name="Sun R."/>
            <person name="Suzuki Y."/>
            <person name="Takenaka M."/>
            <person name="Takezawa D."/>
            <person name="Tomogane H."/>
            <person name="Tsuzuki M."/>
            <person name="Ueda T."/>
            <person name="Umeda M."/>
            <person name="Ward J.M."/>
            <person name="Watanabe Y."/>
            <person name="Yazaki K."/>
            <person name="Yokoyama R."/>
            <person name="Yoshitake Y."/>
            <person name="Yotsui I."/>
            <person name="Zachgo S."/>
            <person name="Schmutz J."/>
        </authorList>
    </citation>
    <scope>NUCLEOTIDE SEQUENCE [LARGE SCALE GENOMIC DNA]</scope>
    <source>
        <strain evidence="2">Tak-1</strain>
    </source>
</reference>
<keyword evidence="2" id="KW-1185">Reference proteome</keyword>
<dbReference type="EMBL" id="KZ772801">
    <property type="protein sequence ID" value="PTQ30144.1"/>
    <property type="molecule type" value="Genomic_DNA"/>
</dbReference>
<sequence length="193" mass="22052">MYEMCFSRRKKCILTLNKAVLHFSCSGSFTKLRTDGRRERDGSIECTHRRDRCWNQKRGTVTNRWTRRISHDSQGLPAEELVDIATGGSCTGERVGCRWSKCALASGSWQSRRGRTVWKNRAGKREHACTATKKVAQLVTEVSATFHASYLDIHRRLRSFLFSCLWACSDSIATMRRDLVPSSPRPLPSVLKR</sequence>
<dbReference type="AlphaFoldDB" id="A0A2R6W8G1"/>
<proteinExistence type="predicted"/>
<dbReference type="Proteomes" id="UP000244005">
    <property type="component" value="Unassembled WGS sequence"/>
</dbReference>
<evidence type="ECO:0000313" key="1">
    <source>
        <dbReference type="EMBL" id="PTQ30144.1"/>
    </source>
</evidence>
<evidence type="ECO:0000313" key="2">
    <source>
        <dbReference type="Proteomes" id="UP000244005"/>
    </source>
</evidence>
<organism evidence="1 2">
    <name type="scientific">Marchantia polymorpha</name>
    <name type="common">Common liverwort</name>
    <name type="synonym">Marchantia aquatica</name>
    <dbReference type="NCBI Taxonomy" id="3197"/>
    <lineage>
        <taxon>Eukaryota</taxon>
        <taxon>Viridiplantae</taxon>
        <taxon>Streptophyta</taxon>
        <taxon>Embryophyta</taxon>
        <taxon>Marchantiophyta</taxon>
        <taxon>Marchantiopsida</taxon>
        <taxon>Marchantiidae</taxon>
        <taxon>Marchantiales</taxon>
        <taxon>Marchantiaceae</taxon>
        <taxon>Marchantia</taxon>
    </lineage>
</organism>
<protein>
    <submittedName>
        <fullName evidence="1">Uncharacterized protein</fullName>
    </submittedName>
</protein>